<protein>
    <submittedName>
        <fullName evidence="2">Uncharacterized protein</fullName>
    </submittedName>
</protein>
<keyword evidence="1" id="KW-0732">Signal</keyword>
<organism evidence="2 3">
    <name type="scientific">Genlisea aurea</name>
    <dbReference type="NCBI Taxonomy" id="192259"/>
    <lineage>
        <taxon>Eukaryota</taxon>
        <taxon>Viridiplantae</taxon>
        <taxon>Streptophyta</taxon>
        <taxon>Embryophyta</taxon>
        <taxon>Tracheophyta</taxon>
        <taxon>Spermatophyta</taxon>
        <taxon>Magnoliopsida</taxon>
        <taxon>eudicotyledons</taxon>
        <taxon>Gunneridae</taxon>
        <taxon>Pentapetalae</taxon>
        <taxon>asterids</taxon>
        <taxon>lamiids</taxon>
        <taxon>Lamiales</taxon>
        <taxon>Lentibulariaceae</taxon>
        <taxon>Genlisea</taxon>
    </lineage>
</organism>
<dbReference type="OrthoDB" id="4062651at2759"/>
<sequence length="184" mass="20825">MMLLFLVTFLLAKPSATSASRLLKPDPCIKATVDVKSSEGITSEMFYVDGKLVDQFSFCEALRESYEQHCSVSEDIRNRYCHVLETPHLSAKRQEFRNLGFQERSNGSDSSQNPNSYWFKPKTLAMTVPVFFLLGCTLICPCFQARKKAKDEPDALSSISSLEMNAAFEKIPGSPWREPPSPWR</sequence>
<dbReference type="AlphaFoldDB" id="S8CN29"/>
<evidence type="ECO:0000313" key="2">
    <source>
        <dbReference type="EMBL" id="EPS68589.1"/>
    </source>
</evidence>
<keyword evidence="3" id="KW-1185">Reference proteome</keyword>
<feature type="non-terminal residue" evidence="2">
    <location>
        <position position="184"/>
    </location>
</feature>
<feature type="chain" id="PRO_5004562212" evidence="1">
    <location>
        <begin position="20"/>
        <end position="184"/>
    </location>
</feature>
<comment type="caution">
    <text evidence="2">The sequence shown here is derived from an EMBL/GenBank/DDBJ whole genome shotgun (WGS) entry which is preliminary data.</text>
</comment>
<dbReference type="Proteomes" id="UP000015453">
    <property type="component" value="Unassembled WGS sequence"/>
</dbReference>
<name>S8CN29_9LAMI</name>
<feature type="signal peptide" evidence="1">
    <location>
        <begin position="1"/>
        <end position="19"/>
    </location>
</feature>
<evidence type="ECO:0000313" key="3">
    <source>
        <dbReference type="Proteomes" id="UP000015453"/>
    </source>
</evidence>
<proteinExistence type="predicted"/>
<gene>
    <name evidence="2" type="ORF">M569_06179</name>
</gene>
<evidence type="ECO:0000256" key="1">
    <source>
        <dbReference type="SAM" id="SignalP"/>
    </source>
</evidence>
<accession>S8CN29</accession>
<reference evidence="2 3" key="1">
    <citation type="journal article" date="2013" name="BMC Genomics">
        <title>The miniature genome of a carnivorous plant Genlisea aurea contains a low number of genes and short non-coding sequences.</title>
        <authorList>
            <person name="Leushkin E.V."/>
            <person name="Sutormin R.A."/>
            <person name="Nabieva E.R."/>
            <person name="Penin A.A."/>
            <person name="Kondrashov A.S."/>
            <person name="Logacheva M.D."/>
        </authorList>
    </citation>
    <scope>NUCLEOTIDE SEQUENCE [LARGE SCALE GENOMIC DNA]</scope>
</reference>
<dbReference type="EMBL" id="AUSU01002543">
    <property type="protein sequence ID" value="EPS68589.1"/>
    <property type="molecule type" value="Genomic_DNA"/>
</dbReference>